<evidence type="ECO:0000313" key="2">
    <source>
        <dbReference type="Proteomes" id="UP000566819"/>
    </source>
</evidence>
<sequence>MLGIMGWAIHVRFPPLSFSRPHINSYPPGKRRHRKPNRLLSLPLQNRSRLPHGSRNQLRSGNLHRRKRPRLRLDAAVRTIKTRTYACYVDNVTVDDCVDGPCEGVDDECYDGDVWGGDLEFACYIAVCAAGVLYTGL</sequence>
<accession>A0A8H4RLK1</accession>
<organism evidence="1 2">
    <name type="scientific">Cudoniella acicularis</name>
    <dbReference type="NCBI Taxonomy" id="354080"/>
    <lineage>
        <taxon>Eukaryota</taxon>
        <taxon>Fungi</taxon>
        <taxon>Dikarya</taxon>
        <taxon>Ascomycota</taxon>
        <taxon>Pezizomycotina</taxon>
        <taxon>Leotiomycetes</taxon>
        <taxon>Helotiales</taxon>
        <taxon>Tricladiaceae</taxon>
        <taxon>Cudoniella</taxon>
    </lineage>
</organism>
<dbReference type="AlphaFoldDB" id="A0A8H4RLK1"/>
<dbReference type="Proteomes" id="UP000566819">
    <property type="component" value="Unassembled WGS sequence"/>
</dbReference>
<gene>
    <name evidence="1" type="ORF">G7Y89_g7250</name>
</gene>
<protein>
    <submittedName>
        <fullName evidence="1">Uncharacterized protein</fullName>
    </submittedName>
</protein>
<dbReference type="EMBL" id="JAAMPI010000499">
    <property type="protein sequence ID" value="KAF4630894.1"/>
    <property type="molecule type" value="Genomic_DNA"/>
</dbReference>
<evidence type="ECO:0000313" key="1">
    <source>
        <dbReference type="EMBL" id="KAF4630894.1"/>
    </source>
</evidence>
<reference evidence="1 2" key="1">
    <citation type="submission" date="2020-03" db="EMBL/GenBank/DDBJ databases">
        <title>Draft Genome Sequence of Cudoniella acicularis.</title>
        <authorList>
            <person name="Buettner E."/>
            <person name="Kellner H."/>
        </authorList>
    </citation>
    <scope>NUCLEOTIDE SEQUENCE [LARGE SCALE GENOMIC DNA]</scope>
    <source>
        <strain evidence="1 2">DSM 108380</strain>
    </source>
</reference>
<proteinExistence type="predicted"/>
<name>A0A8H4RLK1_9HELO</name>
<comment type="caution">
    <text evidence="1">The sequence shown here is derived from an EMBL/GenBank/DDBJ whole genome shotgun (WGS) entry which is preliminary data.</text>
</comment>
<keyword evidence="2" id="KW-1185">Reference proteome</keyword>